<name>A0ABT5VQU4_9BACT</name>
<comment type="function">
    <text evidence="7">Acts as a ribosome collision sensor, splitting the ribosome into its 2 subunits. Detects stalled/collided 70S ribosomes which it binds and splits by an ATP-hydrolysis driven conformational change. Acts upstream of the ribosome quality control system (RQC), a ribosome-associated complex that mediates the extraction of incompletely synthesized nascent chains from stalled ribosomes and their subsequent degradation. Probably generates substrates for RQC.</text>
</comment>
<evidence type="ECO:0000256" key="7">
    <source>
        <dbReference type="HAMAP-Rule" id="MF_00092"/>
    </source>
</evidence>
<keyword evidence="1 7" id="KW-0699">rRNA-binding</keyword>
<dbReference type="InterPro" id="IPR045076">
    <property type="entry name" value="MutS"/>
</dbReference>
<dbReference type="Pfam" id="PF01713">
    <property type="entry name" value="Smr"/>
    <property type="match status" value="1"/>
</dbReference>
<dbReference type="Proteomes" id="UP001528920">
    <property type="component" value="Unassembled WGS sequence"/>
</dbReference>
<evidence type="ECO:0000313" key="11">
    <source>
        <dbReference type="Proteomes" id="UP001528920"/>
    </source>
</evidence>
<dbReference type="InterPro" id="IPR000432">
    <property type="entry name" value="DNA_mismatch_repair_MutS_C"/>
</dbReference>
<evidence type="ECO:0000256" key="1">
    <source>
        <dbReference type="ARBA" id="ARBA00022730"/>
    </source>
</evidence>
<comment type="similarity">
    <text evidence="7">Belongs to the DNA mismatch repair MutS family. MutS2 subfamily.</text>
</comment>
<dbReference type="InterPro" id="IPR007696">
    <property type="entry name" value="DNA_mismatch_repair_MutS_core"/>
</dbReference>
<dbReference type="SUPFAM" id="SSF48334">
    <property type="entry name" value="DNA repair protein MutS, domain III"/>
    <property type="match status" value="1"/>
</dbReference>
<evidence type="ECO:0000256" key="6">
    <source>
        <dbReference type="ARBA" id="ARBA00023125"/>
    </source>
</evidence>
<evidence type="ECO:0000256" key="5">
    <source>
        <dbReference type="ARBA" id="ARBA00022884"/>
    </source>
</evidence>
<evidence type="ECO:0000313" key="10">
    <source>
        <dbReference type="EMBL" id="MDE5417790.1"/>
    </source>
</evidence>
<dbReference type="SMART" id="SM00463">
    <property type="entry name" value="SMR"/>
    <property type="match status" value="1"/>
</dbReference>
<dbReference type="NCBIfam" id="TIGR01069">
    <property type="entry name" value="mutS2"/>
    <property type="match status" value="1"/>
</dbReference>
<dbReference type="InterPro" id="IPR027417">
    <property type="entry name" value="P-loop_NTPase"/>
</dbReference>
<dbReference type="InterPro" id="IPR005747">
    <property type="entry name" value="MutS2"/>
</dbReference>
<feature type="domain" description="Smr" evidence="9">
    <location>
        <begin position="787"/>
        <end position="862"/>
    </location>
</feature>
<proteinExistence type="inferred from homology"/>
<dbReference type="SUPFAM" id="SSF52540">
    <property type="entry name" value="P-loop containing nucleoside triphosphate hydrolases"/>
    <property type="match status" value="1"/>
</dbReference>
<accession>A0ABT5VQU4</accession>
<dbReference type="SUPFAM" id="SSF160443">
    <property type="entry name" value="SMR domain-like"/>
    <property type="match status" value="1"/>
</dbReference>
<dbReference type="EMBL" id="JAKJSC010000001">
    <property type="protein sequence ID" value="MDE5417790.1"/>
    <property type="molecule type" value="Genomic_DNA"/>
</dbReference>
<feature type="region of interest" description="Disordered" evidence="8">
    <location>
        <begin position="672"/>
        <end position="693"/>
    </location>
</feature>
<keyword evidence="7" id="KW-0540">Nuclease</keyword>
<keyword evidence="7" id="KW-0255">Endonuclease</keyword>
<keyword evidence="5 7" id="KW-0694">RNA-binding</keyword>
<comment type="caution">
    <text evidence="10">The sequence shown here is derived from an EMBL/GenBank/DDBJ whole genome shotgun (WGS) entry which is preliminary data.</text>
</comment>
<evidence type="ECO:0000259" key="9">
    <source>
        <dbReference type="PROSITE" id="PS50828"/>
    </source>
</evidence>
<evidence type="ECO:0000256" key="3">
    <source>
        <dbReference type="ARBA" id="ARBA00022801"/>
    </source>
</evidence>
<reference evidence="10 11" key="1">
    <citation type="submission" date="2022-01" db="EMBL/GenBank/DDBJ databases">
        <title>Labilibaculum sp. nov, a marine bacterium isolated from Antarctica.</title>
        <authorList>
            <person name="Dai W."/>
        </authorList>
    </citation>
    <scope>NUCLEOTIDE SEQUENCE [LARGE SCALE GENOMIC DNA]</scope>
    <source>
        <strain evidence="10 11">DW002</strain>
    </source>
</reference>
<evidence type="ECO:0000256" key="4">
    <source>
        <dbReference type="ARBA" id="ARBA00022840"/>
    </source>
</evidence>
<organism evidence="10 11">
    <name type="scientific">Paralabilibaculum antarcticum</name>
    <dbReference type="NCBI Taxonomy" id="2912572"/>
    <lineage>
        <taxon>Bacteria</taxon>
        <taxon>Pseudomonadati</taxon>
        <taxon>Bacteroidota</taxon>
        <taxon>Bacteroidia</taxon>
        <taxon>Marinilabiliales</taxon>
        <taxon>Marinifilaceae</taxon>
        <taxon>Paralabilibaculum</taxon>
    </lineage>
</organism>
<feature type="binding site" evidence="7">
    <location>
        <begin position="370"/>
        <end position="377"/>
    </location>
    <ligand>
        <name>ATP</name>
        <dbReference type="ChEBI" id="CHEBI:30616"/>
    </ligand>
</feature>
<sequence>MCCSFTFASSSSFVNFAEEITKIVQTHVIYPDNFETKIRFDKVRELLKKQCLSQLGKDLVDGLKFSESFKRVTRRVSETNEFKTICLEEENFPLGHFIDVRQSLEKIRIDGTYLELDELFNLKRSLESISAILRFFKNKEEGSYPYLMRLTGNVKMYPYIFERLNAILTKHGRMKDNASPELQHIRSSLIQKQSTISKRMQGMLRIAQKEGWVEQDVALSIRDGRVVIPIPSAHKRKIKGIVHDESATGKTSYIEPAEIVETNNEIRELEYAERREIIRVLREFTEQVRPYVNDLFLAYEFLAQIDFIRAKAKFAIQVNGLMPLMGKEPKVLWENAVHPLLYLTLKGEGRKAVPLNIEINDKQRIVLISGPNAGGKSVCLQTMGLLQYMFQCGLLVPMGEKSKMGIFDNIFIDIGDEQSMENDLSTYSSHLINMKHFLKYSNAETLMMIDEFGTGTEPAVGGAIAESILDKLNRKQVRGVITTHYTGLKHYASEAEGIENGAMLYDSHKLQPLFQLQVGKPGSSFAFEIARKIGLPEEILKSATDIIGGDHINFDKHLRDIVRDKRYWETKRNNIRKSDKKLNDLVEQYDKELKDASKLRKEIIEKAKEEAAQLLNSANKSIERTIREIKESKADKEKTRKIRKEFEEVKVKLTKEELKEEERINRKIQKLKEREKKGGKRTTPETKEPVATDSKTIEKAKKKFNPDVIEKGDFVKLDTQSSVGEVVELNAKTAVVAFGNILTSVKKVRLTKVSKSQVKKQEKTYNKTSSLIQEKISKRKLSFKADLDVRGMRGEEAVQVVIDHIDEIIMLDVGEFRILHGTGGGILRQMIREQLQTIDLVQHFRDEKIQMGGAGITVVTME</sequence>
<dbReference type="SMART" id="SM00534">
    <property type="entry name" value="MUTSac"/>
    <property type="match status" value="1"/>
</dbReference>
<keyword evidence="11" id="KW-1185">Reference proteome</keyword>
<gene>
    <name evidence="7" type="primary">mutS2</name>
    <name evidence="7" type="synonym">rqcU</name>
    <name evidence="10" type="ORF">L3049_07195</name>
</gene>
<keyword evidence="2 7" id="KW-0547">Nucleotide-binding</keyword>
<keyword evidence="4 7" id="KW-0067">ATP-binding</keyword>
<dbReference type="RefSeq" id="WP_275109128.1">
    <property type="nucleotide sequence ID" value="NZ_JAKJSC010000001.1"/>
</dbReference>
<dbReference type="PROSITE" id="PS50828">
    <property type="entry name" value="SMR"/>
    <property type="match status" value="1"/>
</dbReference>
<dbReference type="InterPro" id="IPR036063">
    <property type="entry name" value="Smr_dom_sf"/>
</dbReference>
<keyword evidence="6 7" id="KW-0238">DNA-binding</keyword>
<dbReference type="PANTHER" id="PTHR48466">
    <property type="entry name" value="OS10G0509000 PROTEIN-RELATED"/>
    <property type="match status" value="1"/>
</dbReference>
<dbReference type="PANTHER" id="PTHR48466:SF2">
    <property type="entry name" value="OS10G0509000 PROTEIN"/>
    <property type="match status" value="1"/>
</dbReference>
<dbReference type="InterPro" id="IPR002625">
    <property type="entry name" value="Smr_dom"/>
</dbReference>
<evidence type="ECO:0000256" key="8">
    <source>
        <dbReference type="SAM" id="MobiDB-lite"/>
    </source>
</evidence>
<dbReference type="Gene3D" id="3.30.1370.110">
    <property type="match status" value="1"/>
</dbReference>
<keyword evidence="3 7" id="KW-0378">Hydrolase</keyword>
<dbReference type="SMART" id="SM00533">
    <property type="entry name" value="MUTSd"/>
    <property type="match status" value="1"/>
</dbReference>
<dbReference type="Gene3D" id="3.40.50.300">
    <property type="entry name" value="P-loop containing nucleotide triphosphate hydrolases"/>
    <property type="match status" value="1"/>
</dbReference>
<comment type="function">
    <text evidence="7">Endonuclease that is involved in the suppression of homologous recombination and thus may have a key role in the control of bacterial genetic diversity.</text>
</comment>
<dbReference type="EC" id="3.6.4.-" evidence="7"/>
<dbReference type="PIRSF" id="PIRSF005814">
    <property type="entry name" value="MutS_YshD"/>
    <property type="match status" value="1"/>
</dbReference>
<dbReference type="EC" id="3.1.-.-" evidence="7"/>
<dbReference type="InterPro" id="IPR036187">
    <property type="entry name" value="DNA_mismatch_repair_MutS_sf"/>
</dbReference>
<dbReference type="Pfam" id="PF00488">
    <property type="entry name" value="MutS_V"/>
    <property type="match status" value="1"/>
</dbReference>
<protein>
    <recommendedName>
        <fullName evidence="7">Endonuclease MutS2</fullName>
        <ecNumber evidence="7">3.1.-.-</ecNumber>
    </recommendedName>
    <alternativeName>
        <fullName evidence="7">Ribosome-associated protein quality control-upstream factor</fullName>
        <shortName evidence="7">RQC-upstream factor</shortName>
        <shortName evidence="7">RqcU</shortName>
        <ecNumber evidence="7">3.6.4.-</ecNumber>
    </alternativeName>
</protein>
<comment type="subunit">
    <text evidence="7">Homodimer. Binds to stalled ribosomes, contacting rRNA.</text>
</comment>
<evidence type="ECO:0000256" key="2">
    <source>
        <dbReference type="ARBA" id="ARBA00022741"/>
    </source>
</evidence>
<dbReference type="HAMAP" id="MF_00092">
    <property type="entry name" value="MutS2"/>
    <property type="match status" value="1"/>
</dbReference>